<organism evidence="22">
    <name type="scientific">Campylobacter upsaliensis</name>
    <dbReference type="NCBI Taxonomy" id="28080"/>
    <lineage>
        <taxon>Bacteria</taxon>
        <taxon>Pseudomonadati</taxon>
        <taxon>Campylobacterota</taxon>
        <taxon>Epsilonproteobacteria</taxon>
        <taxon>Campylobacterales</taxon>
        <taxon>Campylobacteraceae</taxon>
        <taxon>Campylobacter</taxon>
    </lineage>
</organism>
<evidence type="ECO:0000256" key="14">
    <source>
        <dbReference type="ARBA" id="ARBA00022963"/>
    </source>
</evidence>
<evidence type="ECO:0000256" key="21">
    <source>
        <dbReference type="SAM" id="SignalP"/>
    </source>
</evidence>
<comment type="catalytic activity">
    <reaction evidence="1">
        <text>a 1,2-diacyl-sn-glycero-3-phosphocholine + H2O = a 2-acyl-sn-glycero-3-phosphocholine + a fatty acid + H(+)</text>
        <dbReference type="Rhea" id="RHEA:18689"/>
        <dbReference type="ChEBI" id="CHEBI:15377"/>
        <dbReference type="ChEBI" id="CHEBI:15378"/>
        <dbReference type="ChEBI" id="CHEBI:28868"/>
        <dbReference type="ChEBI" id="CHEBI:57643"/>
        <dbReference type="ChEBI" id="CHEBI:57875"/>
        <dbReference type="EC" id="3.1.1.32"/>
    </reaction>
</comment>
<evidence type="ECO:0000256" key="16">
    <source>
        <dbReference type="ARBA" id="ARBA00023136"/>
    </source>
</evidence>
<keyword evidence="8" id="KW-1134">Transmembrane beta strand</keyword>
<evidence type="ECO:0000256" key="4">
    <source>
        <dbReference type="ARBA" id="ARBA00010525"/>
    </source>
</evidence>
<evidence type="ECO:0000256" key="19">
    <source>
        <dbReference type="PIRSR" id="PIRSR603187-1"/>
    </source>
</evidence>
<evidence type="ECO:0000256" key="5">
    <source>
        <dbReference type="ARBA" id="ARBA00011702"/>
    </source>
</evidence>
<dbReference type="InterPro" id="IPR003187">
    <property type="entry name" value="PLipase_A1"/>
</dbReference>
<dbReference type="EC" id="3.1.1.32" evidence="6"/>
<reference evidence="22" key="1">
    <citation type="submission" date="2018-05" db="EMBL/GenBank/DDBJ databases">
        <authorList>
            <consortium name="PulseNet: The National Subtyping Network for Foodborne Disease Surveillance"/>
            <person name="Tarr C.L."/>
            <person name="Trees E."/>
            <person name="Katz L.S."/>
            <person name="Carleton-Romer H.A."/>
            <person name="Stroika S."/>
            <person name="Kucerova Z."/>
            <person name="Roache K.F."/>
            <person name="Sabol A.L."/>
            <person name="Besser J."/>
            <person name="Gerner-Smidt P."/>
        </authorList>
    </citation>
    <scope>NUCLEOTIDE SEQUENCE</scope>
    <source>
        <strain evidence="22">PNUSAC001154</strain>
    </source>
</reference>
<proteinExistence type="inferred from homology"/>
<comment type="catalytic activity">
    <reaction evidence="2">
        <text>a 1,2-diacyl-sn-glycero-3-phosphocholine + H2O = a 1-acyl-sn-glycero-3-phosphocholine + a fatty acid + H(+)</text>
        <dbReference type="Rhea" id="RHEA:15801"/>
        <dbReference type="ChEBI" id="CHEBI:15377"/>
        <dbReference type="ChEBI" id="CHEBI:15378"/>
        <dbReference type="ChEBI" id="CHEBI:28868"/>
        <dbReference type="ChEBI" id="CHEBI:57643"/>
        <dbReference type="ChEBI" id="CHEBI:58168"/>
        <dbReference type="EC" id="3.1.1.4"/>
    </reaction>
</comment>
<comment type="subunit">
    <text evidence="5">Homodimer; dimerization is reversible, and the dimeric form is the active one.</text>
</comment>
<evidence type="ECO:0000256" key="10">
    <source>
        <dbReference type="ARBA" id="ARBA00022723"/>
    </source>
</evidence>
<dbReference type="GO" id="GO:0009279">
    <property type="term" value="C:cell outer membrane"/>
    <property type="evidence" value="ECO:0007669"/>
    <property type="project" value="UniProtKB-SubCell"/>
</dbReference>
<evidence type="ECO:0000256" key="8">
    <source>
        <dbReference type="ARBA" id="ARBA00022452"/>
    </source>
</evidence>
<dbReference type="InterPro" id="IPR036541">
    <property type="entry name" value="PLipase_A1_sf"/>
</dbReference>
<protein>
    <recommendedName>
        <fullName evidence="18">Phosphatidylcholine 1-acylhydrolase</fullName>
        <ecNumber evidence="6">3.1.1.32</ecNumber>
        <ecNumber evidence="7">3.1.1.4</ecNumber>
    </recommendedName>
</protein>
<gene>
    <name evidence="22" type="ORF">BSY74_05650</name>
</gene>
<keyword evidence="15" id="KW-0443">Lipid metabolism</keyword>
<feature type="binding site" description="in dimeric form" evidence="20">
    <location>
        <position position="217"/>
    </location>
    <ligand>
        <name>Ca(2+)</name>
        <dbReference type="ChEBI" id="CHEBI:29108"/>
        <label>1</label>
    </ligand>
</feature>
<name>A0A5L8Q348_CAMUP</name>
<keyword evidence="10 20" id="KW-0479">Metal-binding</keyword>
<comment type="cofactor">
    <cofactor evidence="20">
        <name>Ca(2+)</name>
        <dbReference type="ChEBI" id="CHEBI:29108"/>
    </cofactor>
    <text evidence="20">Binds 1 Ca(2+) ion per monomer.</text>
</comment>
<dbReference type="PANTHER" id="PTHR40457:SF1">
    <property type="entry name" value="PHOSPHOLIPASE A1"/>
    <property type="match status" value="1"/>
</dbReference>
<evidence type="ECO:0000256" key="11">
    <source>
        <dbReference type="ARBA" id="ARBA00022729"/>
    </source>
</evidence>
<feature type="binding site" description="in dimeric form" evidence="20">
    <location>
        <position position="252"/>
    </location>
    <ligand>
        <name>Ca(2+)</name>
        <dbReference type="ChEBI" id="CHEBI:29108"/>
        <label>1</label>
    </ligand>
</feature>
<keyword evidence="16" id="KW-0472">Membrane</keyword>
<feature type="active site" description="Proton acceptor" evidence="19">
    <location>
        <position position="205"/>
    </location>
</feature>
<evidence type="ECO:0000256" key="17">
    <source>
        <dbReference type="ARBA" id="ARBA00023237"/>
    </source>
</evidence>
<keyword evidence="13 20" id="KW-0106">Calcium</keyword>
<feature type="binding site" description="in dimeric form" evidence="20">
    <location>
        <position position="170"/>
    </location>
    <ligand>
        <name>Ca(2+)</name>
        <dbReference type="ChEBI" id="CHEBI:29108"/>
        <label>1</label>
    </ligand>
</feature>
<feature type="active site" description="Nucleophile" evidence="19">
    <location>
        <position position="207"/>
    </location>
</feature>
<dbReference type="EC" id="3.1.1.4" evidence="7"/>
<feature type="binding site" description="in dimeric form" evidence="20">
    <location>
        <position position="210"/>
    </location>
    <ligand>
        <name>Ca(2+)</name>
        <dbReference type="ChEBI" id="CHEBI:29108"/>
        <label>1</label>
    </ligand>
</feature>
<dbReference type="AlphaFoldDB" id="A0A5L8Q348"/>
<evidence type="ECO:0000256" key="9">
    <source>
        <dbReference type="ARBA" id="ARBA00022692"/>
    </source>
</evidence>
<sequence length="338" mass="39826">MLMKKFFLILSLFSLCLADDLSKALEYEKKGDYKRAMQIYKNIALKNQTPTLNIAQTPNSNEIAVKQKESKSTKIPTTKEQKREKDNFSKIALANYLGDESAFNPLGISSYKMNYFLPFSHTNEKLSGSKNEVKFQISIKKRLFENLLGLDEKYYLGYTQTSWWQLYKHSSPFRENSYQPEFFVDFPIHFDGYDYFNNLRLGFLHESNGRDDDHEQSRSWNRLYASTTFLYKRFLIVPRIWYRINEDGGSDDNPAMEHYMGNFDINLGYLGNDFFINTMLRNNLNFSRNKGAVQVDIGYDVFNNGIYYYVQYFNGYGDSLIDYNKRLERISMGFLISY</sequence>
<dbReference type="GO" id="GO:0008970">
    <property type="term" value="F:phospholipase A1 activity"/>
    <property type="evidence" value="ECO:0007669"/>
    <property type="project" value="UniProtKB-EC"/>
</dbReference>
<keyword evidence="14" id="KW-0442">Lipid degradation</keyword>
<feature type="chain" id="PRO_5039894351" description="Phosphatidylcholine 1-acylhydrolase" evidence="21">
    <location>
        <begin position="19"/>
        <end position="338"/>
    </location>
</feature>
<dbReference type="PRINTS" id="PR01486">
    <property type="entry name" value="PHPHLIPASEA1"/>
</dbReference>
<evidence type="ECO:0000313" key="22">
    <source>
        <dbReference type="EMBL" id="EAL3777001.1"/>
    </source>
</evidence>
<dbReference type="GO" id="GO:0046872">
    <property type="term" value="F:metal ion binding"/>
    <property type="evidence" value="ECO:0007669"/>
    <property type="project" value="UniProtKB-KW"/>
</dbReference>
<accession>A0A5L8Q348</accession>
<dbReference type="EMBL" id="AACNSW010000018">
    <property type="protein sequence ID" value="EAL3777001.1"/>
    <property type="molecule type" value="Genomic_DNA"/>
</dbReference>
<evidence type="ECO:0000256" key="1">
    <source>
        <dbReference type="ARBA" id="ARBA00000111"/>
    </source>
</evidence>
<keyword evidence="11 21" id="KW-0732">Signal</keyword>
<evidence type="ECO:0000256" key="3">
    <source>
        <dbReference type="ARBA" id="ARBA00004571"/>
    </source>
</evidence>
<evidence type="ECO:0000256" key="2">
    <source>
        <dbReference type="ARBA" id="ARBA00001604"/>
    </source>
</evidence>
<evidence type="ECO:0000256" key="6">
    <source>
        <dbReference type="ARBA" id="ARBA00013179"/>
    </source>
</evidence>
<comment type="similarity">
    <text evidence="4">Belongs to the phospholipase A1 family.</text>
</comment>
<evidence type="ECO:0000256" key="15">
    <source>
        <dbReference type="ARBA" id="ARBA00023098"/>
    </source>
</evidence>
<evidence type="ECO:0000256" key="12">
    <source>
        <dbReference type="ARBA" id="ARBA00022801"/>
    </source>
</evidence>
<keyword evidence="17" id="KW-0998">Cell outer membrane</keyword>
<evidence type="ECO:0000256" key="7">
    <source>
        <dbReference type="ARBA" id="ARBA00013278"/>
    </source>
</evidence>
<evidence type="ECO:0000256" key="20">
    <source>
        <dbReference type="PIRSR" id="PIRSR603187-2"/>
    </source>
</evidence>
<dbReference type="PANTHER" id="PTHR40457">
    <property type="entry name" value="PHOSPHOLIPASE A1"/>
    <property type="match status" value="1"/>
</dbReference>
<evidence type="ECO:0000256" key="18">
    <source>
        <dbReference type="ARBA" id="ARBA00032375"/>
    </source>
</evidence>
<comment type="caution">
    <text evidence="22">The sequence shown here is derived from an EMBL/GenBank/DDBJ whole genome shotgun (WGS) entry which is preliminary data.</text>
</comment>
<evidence type="ECO:0000256" key="13">
    <source>
        <dbReference type="ARBA" id="ARBA00022837"/>
    </source>
</evidence>
<keyword evidence="12" id="KW-0378">Hydrolase</keyword>
<dbReference type="Pfam" id="PF02253">
    <property type="entry name" value="PLA1"/>
    <property type="match status" value="1"/>
</dbReference>
<dbReference type="GO" id="GO:0004623">
    <property type="term" value="F:phospholipase A2 activity"/>
    <property type="evidence" value="ECO:0007669"/>
    <property type="project" value="UniProtKB-EC"/>
</dbReference>
<comment type="subcellular location">
    <subcellularLocation>
        <location evidence="3">Cell outer membrane</location>
        <topology evidence="3">Multi-pass membrane protein</topology>
    </subcellularLocation>
</comment>
<dbReference type="SUPFAM" id="SSF56931">
    <property type="entry name" value="Outer membrane phospholipase A (OMPLA)"/>
    <property type="match status" value="1"/>
</dbReference>
<dbReference type="CDD" id="cd00541">
    <property type="entry name" value="OMPLA"/>
    <property type="match status" value="1"/>
</dbReference>
<feature type="signal peptide" evidence="21">
    <location>
        <begin position="1"/>
        <end position="18"/>
    </location>
</feature>
<dbReference type="GO" id="GO:0016042">
    <property type="term" value="P:lipid catabolic process"/>
    <property type="evidence" value="ECO:0007669"/>
    <property type="project" value="UniProtKB-KW"/>
</dbReference>
<dbReference type="Gene3D" id="2.40.230.10">
    <property type="entry name" value="Phospholipase A1"/>
    <property type="match status" value="1"/>
</dbReference>
<keyword evidence="9" id="KW-0812">Transmembrane</keyword>